<protein>
    <submittedName>
        <fullName evidence="3">Serine/threonine-protein kinase PknD</fullName>
        <ecNumber evidence="3">2.7.11.1</ecNumber>
    </submittedName>
</protein>
<dbReference type="PROSITE" id="PS51257">
    <property type="entry name" value="PROKAR_LIPOPROTEIN"/>
    <property type="match status" value="1"/>
</dbReference>
<dbReference type="RefSeq" id="WP_181233790.1">
    <property type="nucleotide sequence ID" value="NZ_PVNL01000058.1"/>
</dbReference>
<dbReference type="EC" id="2.7.11.1" evidence="3"/>
<dbReference type="SUPFAM" id="SSF101898">
    <property type="entry name" value="NHL repeat"/>
    <property type="match status" value="1"/>
</dbReference>
<sequence>MQSHRVAPLWVLFTLAGCGGASPATDAGASGPGVTTNETGSGDGDGDGDSGSGDGDGDSGDGDGDPGDGDGDPGDGDADSGGTKFDLSALPDGSDECGSGGGGGNDDVLSFIWIANSSQGTVSKINTTTGIEEGRYDASPQADGNPSRTSVNLLGDVAVSNRHPGGVTKIAAHLDNCVDKNNNNQIETSSGPNDVLPWDQDECVLWHVTTPTNSYGNGPRPTAWEGGKFGEGGECGVDENPRLWVGFKANNSNGVFWRLDGATGALLDEVDVGYWGNSYGPYGGAVNANGDLIVTGLNTDPVKHIDADDLTVTDLGNPANNCKYGMGLDQNGDIWVGHCFGEGISHYSFADEQWTTLPNPGGTRVNGVQADRDGNVWGAGSSPCRLVQVDVETKQYVNNNIPLPFDCSSPWGVSVDVEGFVWVVDMGSSKAYKVNPETYQTEITVSGLVGPYTYSDMTGSGLNLVVNPPG</sequence>
<name>A0A2S9YQ12_9BACT</name>
<dbReference type="InterPro" id="IPR051344">
    <property type="entry name" value="Vgb"/>
</dbReference>
<proteinExistence type="predicted"/>
<feature type="signal peptide" evidence="2">
    <location>
        <begin position="1"/>
        <end position="23"/>
    </location>
</feature>
<evidence type="ECO:0000256" key="1">
    <source>
        <dbReference type="SAM" id="MobiDB-lite"/>
    </source>
</evidence>
<organism evidence="3 4">
    <name type="scientific">Enhygromyxa salina</name>
    <dbReference type="NCBI Taxonomy" id="215803"/>
    <lineage>
        <taxon>Bacteria</taxon>
        <taxon>Pseudomonadati</taxon>
        <taxon>Myxococcota</taxon>
        <taxon>Polyangia</taxon>
        <taxon>Nannocystales</taxon>
        <taxon>Nannocystaceae</taxon>
        <taxon>Enhygromyxa</taxon>
    </lineage>
</organism>
<feature type="chain" id="PRO_5015631191" evidence="2">
    <location>
        <begin position="24"/>
        <end position="470"/>
    </location>
</feature>
<comment type="caution">
    <text evidence="3">The sequence shown here is derived from an EMBL/GenBank/DDBJ whole genome shotgun (WGS) entry which is preliminary data.</text>
</comment>
<gene>
    <name evidence="3" type="primary">pknD_1</name>
    <name evidence="3" type="ORF">ENSA7_31920</name>
</gene>
<dbReference type="InterPro" id="IPR015943">
    <property type="entry name" value="WD40/YVTN_repeat-like_dom_sf"/>
</dbReference>
<dbReference type="PANTHER" id="PTHR40274">
    <property type="entry name" value="VIRGINIAMYCIN B LYASE"/>
    <property type="match status" value="1"/>
</dbReference>
<dbReference type="GO" id="GO:0004674">
    <property type="term" value="F:protein serine/threonine kinase activity"/>
    <property type="evidence" value="ECO:0007669"/>
    <property type="project" value="UniProtKB-EC"/>
</dbReference>
<dbReference type="AlphaFoldDB" id="A0A2S9YQ12"/>
<keyword evidence="3" id="KW-0808">Transferase</keyword>
<dbReference type="PANTHER" id="PTHR40274:SF3">
    <property type="entry name" value="VIRGINIAMYCIN B LYASE"/>
    <property type="match status" value="1"/>
</dbReference>
<keyword evidence="2" id="KW-0732">Signal</keyword>
<accession>A0A2S9YQ12</accession>
<evidence type="ECO:0000313" key="4">
    <source>
        <dbReference type="Proteomes" id="UP000238823"/>
    </source>
</evidence>
<feature type="compositionally biased region" description="Acidic residues" evidence="1">
    <location>
        <begin position="55"/>
        <end position="78"/>
    </location>
</feature>
<reference evidence="3 4" key="1">
    <citation type="submission" date="2018-03" db="EMBL/GenBank/DDBJ databases">
        <title>Draft Genome Sequences of the Obligatory Marine Myxobacteria Enhygromyxa salina SWB007.</title>
        <authorList>
            <person name="Poehlein A."/>
            <person name="Moghaddam J.A."/>
            <person name="Harms H."/>
            <person name="Alanjari M."/>
            <person name="Koenig G.M."/>
            <person name="Daniel R."/>
            <person name="Schaeberle T.F."/>
        </authorList>
    </citation>
    <scope>NUCLEOTIDE SEQUENCE [LARGE SCALE GENOMIC DNA]</scope>
    <source>
        <strain evidence="3 4">SWB007</strain>
    </source>
</reference>
<dbReference type="Proteomes" id="UP000238823">
    <property type="component" value="Unassembled WGS sequence"/>
</dbReference>
<feature type="region of interest" description="Disordered" evidence="1">
    <location>
        <begin position="21"/>
        <end position="102"/>
    </location>
</feature>
<keyword evidence="3" id="KW-0418">Kinase</keyword>
<evidence type="ECO:0000256" key="2">
    <source>
        <dbReference type="SAM" id="SignalP"/>
    </source>
</evidence>
<evidence type="ECO:0000313" key="3">
    <source>
        <dbReference type="EMBL" id="PRQ07177.1"/>
    </source>
</evidence>
<dbReference type="EMBL" id="PVNL01000058">
    <property type="protein sequence ID" value="PRQ07177.1"/>
    <property type="molecule type" value="Genomic_DNA"/>
</dbReference>
<dbReference type="Gene3D" id="2.130.10.10">
    <property type="entry name" value="YVTN repeat-like/Quinoprotein amine dehydrogenase"/>
    <property type="match status" value="1"/>
</dbReference>